<feature type="domain" description="Response regulatory" evidence="11">
    <location>
        <begin position="602"/>
        <end position="718"/>
    </location>
</feature>
<keyword evidence="7" id="KW-0067">ATP-binding</keyword>
<dbReference type="SUPFAM" id="SSF55785">
    <property type="entry name" value="PYP-like sensor domain (PAS domain)"/>
    <property type="match status" value="1"/>
</dbReference>
<dbReference type="SUPFAM" id="SSF55781">
    <property type="entry name" value="GAF domain-like"/>
    <property type="match status" value="1"/>
</dbReference>
<feature type="domain" description="Histidine kinase" evidence="10">
    <location>
        <begin position="357"/>
        <end position="580"/>
    </location>
</feature>
<dbReference type="InterPro" id="IPR003594">
    <property type="entry name" value="HATPase_dom"/>
</dbReference>
<dbReference type="Gene3D" id="3.30.450.40">
    <property type="match status" value="1"/>
</dbReference>
<dbReference type="EMBL" id="JACADJ010000035">
    <property type="protein sequence ID" value="NWH05475.1"/>
    <property type="molecule type" value="Genomic_DNA"/>
</dbReference>
<dbReference type="EC" id="2.7.13.3" evidence="2"/>
<dbReference type="SMART" id="SM00388">
    <property type="entry name" value="HisKA"/>
    <property type="match status" value="1"/>
</dbReference>
<keyword evidence="6" id="KW-0418">Kinase</keyword>
<evidence type="ECO:0000256" key="5">
    <source>
        <dbReference type="ARBA" id="ARBA00022741"/>
    </source>
</evidence>
<evidence type="ECO:0000256" key="9">
    <source>
        <dbReference type="PROSITE-ProRule" id="PRU00169"/>
    </source>
</evidence>
<dbReference type="Pfam" id="PF00512">
    <property type="entry name" value="HisKA"/>
    <property type="match status" value="1"/>
</dbReference>
<dbReference type="InterPro" id="IPR029016">
    <property type="entry name" value="GAF-like_dom_sf"/>
</dbReference>
<dbReference type="PRINTS" id="PR00344">
    <property type="entry name" value="BCTRLSENSOR"/>
</dbReference>
<dbReference type="CDD" id="cd00156">
    <property type="entry name" value="REC"/>
    <property type="match status" value="1"/>
</dbReference>
<dbReference type="InterPro" id="IPR000014">
    <property type="entry name" value="PAS"/>
</dbReference>
<evidence type="ECO:0000256" key="3">
    <source>
        <dbReference type="ARBA" id="ARBA00022553"/>
    </source>
</evidence>
<dbReference type="PROSITE" id="PS50110">
    <property type="entry name" value="RESPONSE_REGULATORY"/>
    <property type="match status" value="1"/>
</dbReference>
<dbReference type="GO" id="GO:0005524">
    <property type="term" value="F:ATP binding"/>
    <property type="evidence" value="ECO:0007669"/>
    <property type="project" value="UniProtKB-KW"/>
</dbReference>
<dbReference type="SMART" id="SM00091">
    <property type="entry name" value="PAS"/>
    <property type="match status" value="1"/>
</dbReference>
<dbReference type="GO" id="GO:0000155">
    <property type="term" value="F:phosphorelay sensor kinase activity"/>
    <property type="evidence" value="ECO:0007669"/>
    <property type="project" value="InterPro"/>
</dbReference>
<dbReference type="AlphaFoldDB" id="A0A850T8H4"/>
<dbReference type="Pfam" id="PF02518">
    <property type="entry name" value="HATPase_c"/>
    <property type="match status" value="1"/>
</dbReference>
<reference evidence="12 13" key="1">
    <citation type="submission" date="2020-06" db="EMBL/GenBank/DDBJ databases">
        <title>High-quality draft genome of sulfate reducer Desulfobacter latus type strain AcrS2 isolated from marine sediment.</title>
        <authorList>
            <person name="Hoppe M."/>
            <person name="Larsen C.K."/>
            <person name="Marshall I.P.G."/>
            <person name="Schramm A."/>
            <person name="Marietou A.G."/>
        </authorList>
    </citation>
    <scope>NUCLEOTIDE SEQUENCE [LARGE SCALE GENOMIC DNA]</scope>
    <source>
        <strain evidence="12 13">AcRS2</strain>
    </source>
</reference>
<dbReference type="Proteomes" id="UP000553343">
    <property type="component" value="Unassembled WGS sequence"/>
</dbReference>
<proteinExistence type="predicted"/>
<name>A0A850T8H4_9BACT</name>
<dbReference type="Gene3D" id="3.30.450.20">
    <property type="entry name" value="PAS domain"/>
    <property type="match status" value="1"/>
</dbReference>
<evidence type="ECO:0000259" key="11">
    <source>
        <dbReference type="PROSITE" id="PS50110"/>
    </source>
</evidence>
<accession>A0A850T8H4</accession>
<dbReference type="InterPro" id="IPR003018">
    <property type="entry name" value="GAF"/>
</dbReference>
<dbReference type="InterPro" id="IPR011006">
    <property type="entry name" value="CheY-like_superfamily"/>
</dbReference>
<evidence type="ECO:0000256" key="8">
    <source>
        <dbReference type="ARBA" id="ARBA00023012"/>
    </source>
</evidence>
<evidence type="ECO:0000256" key="7">
    <source>
        <dbReference type="ARBA" id="ARBA00022840"/>
    </source>
</evidence>
<evidence type="ECO:0000313" key="12">
    <source>
        <dbReference type="EMBL" id="NWH05475.1"/>
    </source>
</evidence>
<dbReference type="Pfam" id="PF01590">
    <property type="entry name" value="GAF"/>
    <property type="match status" value="1"/>
</dbReference>
<dbReference type="RefSeq" id="WP_178366929.1">
    <property type="nucleotide sequence ID" value="NZ_JACADJ010000035.1"/>
</dbReference>
<dbReference type="SMART" id="SM00387">
    <property type="entry name" value="HATPase_c"/>
    <property type="match status" value="1"/>
</dbReference>
<keyword evidence="4" id="KW-0808">Transferase</keyword>
<dbReference type="Pfam" id="PF00072">
    <property type="entry name" value="Response_reg"/>
    <property type="match status" value="1"/>
</dbReference>
<dbReference type="SUPFAM" id="SSF55874">
    <property type="entry name" value="ATPase domain of HSP90 chaperone/DNA topoisomerase II/histidine kinase"/>
    <property type="match status" value="1"/>
</dbReference>
<dbReference type="Gene3D" id="3.40.50.2300">
    <property type="match status" value="1"/>
</dbReference>
<dbReference type="PROSITE" id="PS50109">
    <property type="entry name" value="HIS_KIN"/>
    <property type="match status" value="1"/>
</dbReference>
<feature type="modified residue" description="4-aspartylphosphate" evidence="9">
    <location>
        <position position="653"/>
    </location>
</feature>
<keyword evidence="5" id="KW-0547">Nucleotide-binding</keyword>
<comment type="catalytic activity">
    <reaction evidence="1">
        <text>ATP + protein L-histidine = ADP + protein N-phospho-L-histidine.</text>
        <dbReference type="EC" id="2.7.13.3"/>
    </reaction>
</comment>
<dbReference type="Gene3D" id="3.30.565.10">
    <property type="entry name" value="Histidine kinase-like ATPase, C-terminal domain"/>
    <property type="match status" value="1"/>
</dbReference>
<dbReference type="InterPro" id="IPR003661">
    <property type="entry name" value="HisK_dim/P_dom"/>
</dbReference>
<dbReference type="SMART" id="SM00448">
    <property type="entry name" value="REC"/>
    <property type="match status" value="1"/>
</dbReference>
<keyword evidence="3 9" id="KW-0597">Phosphoprotein</keyword>
<evidence type="ECO:0000256" key="6">
    <source>
        <dbReference type="ARBA" id="ARBA00022777"/>
    </source>
</evidence>
<evidence type="ECO:0000256" key="1">
    <source>
        <dbReference type="ARBA" id="ARBA00000085"/>
    </source>
</evidence>
<keyword evidence="13" id="KW-1185">Reference proteome</keyword>
<dbReference type="Gene3D" id="1.10.287.130">
    <property type="match status" value="1"/>
</dbReference>
<dbReference type="InterPro" id="IPR005467">
    <property type="entry name" value="His_kinase_dom"/>
</dbReference>
<dbReference type="Pfam" id="PF13188">
    <property type="entry name" value="PAS_8"/>
    <property type="match status" value="1"/>
</dbReference>
<dbReference type="InterPro" id="IPR036890">
    <property type="entry name" value="HATPase_C_sf"/>
</dbReference>
<dbReference type="SUPFAM" id="SSF52172">
    <property type="entry name" value="CheY-like"/>
    <property type="match status" value="1"/>
</dbReference>
<protein>
    <recommendedName>
        <fullName evidence="2">histidine kinase</fullName>
        <ecNumber evidence="2">2.7.13.3</ecNumber>
    </recommendedName>
</protein>
<dbReference type="SUPFAM" id="SSF47384">
    <property type="entry name" value="Homodimeric domain of signal transducing histidine kinase"/>
    <property type="match status" value="1"/>
</dbReference>
<gene>
    <name evidence="12" type="ORF">HXW94_10825</name>
</gene>
<evidence type="ECO:0000313" key="13">
    <source>
        <dbReference type="Proteomes" id="UP000553343"/>
    </source>
</evidence>
<evidence type="ECO:0000259" key="10">
    <source>
        <dbReference type="PROSITE" id="PS50109"/>
    </source>
</evidence>
<evidence type="ECO:0000256" key="4">
    <source>
        <dbReference type="ARBA" id="ARBA00022679"/>
    </source>
</evidence>
<dbReference type="InterPro" id="IPR001789">
    <property type="entry name" value="Sig_transdc_resp-reg_receiver"/>
</dbReference>
<sequence length="720" mass="81067">MLQKQCRSATKASIDGPDEKNIITKGKQAQLNLNESEGKYRILLEELRYRNIINTAIAKASSLFISPVKVDYQAILRTMGESIDVNRVYIFEITGDGQTLSNTHEWCAKGTAPQIEKLKALDAHLFSWWTDQLRDGKNIVIEDVANLSSRAAAEKQILQSQQIQSLVCVPIWAKGKKLWGFMGFDDTQKTRKWTETEIEALQILGEMISGDLERNASEQRLAFERNQLLSIFDSLDGNIFVSDPHTYEILYVNKAFKKYFAHEVIGKICYREFHGFDSPCSFCSNKQILKEKPKIHRHEFYNPMMDKTFSIMDRIISWPDGRDVRFELAIDITEKKQIESRLRQAQKMEAIGTLAGGIAHDFNNILSGIFGYLQLAKFHILEPELAEKDLEKISEGAKRATLLTKQILTFSRHKWNDRRPVVVFPLIEETLKLLRSVIPSNIEIKNNIVSKSMILADSTQIHQLAMNLCTNAYQAMENRGGVLTIGLNELVLGKDQLSHEKNLLPGKYLKLEVSDTGPGIENAIQNKIFDPYFTTKKTGKGTGLGLAMVAGIVKKHNGFITVHSQPGEGACFKVFLPVIDPNVSMEKPTTKEDATACSGTETVMLVDDETDILISQEKFLTGLGYKVSSFEDGQSALQAFLSHPQAFDLIVTDMTMPRMSGETLSREILKIKPDIPIILCTGFHETVTRELALGLGIRKYVQKPIEVSILSKMIRELLDA</sequence>
<dbReference type="PANTHER" id="PTHR43065:SF46">
    <property type="entry name" value="C4-DICARBOXYLATE TRANSPORT SENSOR PROTEIN DCTB"/>
    <property type="match status" value="1"/>
</dbReference>
<keyword evidence="8" id="KW-0902">Two-component regulatory system</keyword>
<evidence type="ECO:0000256" key="2">
    <source>
        <dbReference type="ARBA" id="ARBA00012438"/>
    </source>
</evidence>
<dbReference type="InterPro" id="IPR036097">
    <property type="entry name" value="HisK_dim/P_sf"/>
</dbReference>
<dbReference type="PANTHER" id="PTHR43065">
    <property type="entry name" value="SENSOR HISTIDINE KINASE"/>
    <property type="match status" value="1"/>
</dbReference>
<dbReference type="SMART" id="SM00065">
    <property type="entry name" value="GAF"/>
    <property type="match status" value="1"/>
</dbReference>
<dbReference type="InterPro" id="IPR035965">
    <property type="entry name" value="PAS-like_dom_sf"/>
</dbReference>
<organism evidence="12 13">
    <name type="scientific">Desulfobacter latus</name>
    <dbReference type="NCBI Taxonomy" id="2292"/>
    <lineage>
        <taxon>Bacteria</taxon>
        <taxon>Pseudomonadati</taxon>
        <taxon>Thermodesulfobacteriota</taxon>
        <taxon>Desulfobacteria</taxon>
        <taxon>Desulfobacterales</taxon>
        <taxon>Desulfobacteraceae</taxon>
        <taxon>Desulfobacter</taxon>
    </lineage>
</organism>
<comment type="caution">
    <text evidence="12">The sequence shown here is derived from an EMBL/GenBank/DDBJ whole genome shotgun (WGS) entry which is preliminary data.</text>
</comment>
<dbReference type="CDD" id="cd00082">
    <property type="entry name" value="HisKA"/>
    <property type="match status" value="1"/>
</dbReference>
<dbReference type="InterPro" id="IPR004358">
    <property type="entry name" value="Sig_transdc_His_kin-like_C"/>
</dbReference>